<organism evidence="1 2">
    <name type="scientific">Sphaeroforma arctica JP610</name>
    <dbReference type="NCBI Taxonomy" id="667725"/>
    <lineage>
        <taxon>Eukaryota</taxon>
        <taxon>Ichthyosporea</taxon>
        <taxon>Ichthyophonida</taxon>
        <taxon>Sphaeroforma</taxon>
    </lineage>
</organism>
<gene>
    <name evidence="1" type="ORF">SARC_14201</name>
</gene>
<keyword evidence="2" id="KW-1185">Reference proteome</keyword>
<dbReference type="RefSeq" id="XP_014147140.1">
    <property type="nucleotide sequence ID" value="XM_014291665.1"/>
</dbReference>
<sequence>MAEGRCSKFAILYDNKSLGAVFEDGHVDGFVVVSFHKLDFSNFHQSWQNGGKCPQRMREASSVRVNSIIGCDIILFFLSTEYACIHNVRIQCYLKLPLATYLQSSYSVHTLADLLFNHEGKLREEVENNEWTRTSRTYAYLYT</sequence>
<proteinExistence type="predicted"/>
<name>A0A0L0FAW6_9EUKA</name>
<evidence type="ECO:0000313" key="1">
    <source>
        <dbReference type="EMBL" id="KNC73238.1"/>
    </source>
</evidence>
<dbReference type="GeneID" id="25914705"/>
<dbReference type="AlphaFoldDB" id="A0A0L0FAW6"/>
<dbReference type="Proteomes" id="UP000054560">
    <property type="component" value="Unassembled WGS sequence"/>
</dbReference>
<evidence type="ECO:0000313" key="2">
    <source>
        <dbReference type="Proteomes" id="UP000054560"/>
    </source>
</evidence>
<reference evidence="1 2" key="1">
    <citation type="submission" date="2011-02" db="EMBL/GenBank/DDBJ databases">
        <title>The Genome Sequence of Sphaeroforma arctica JP610.</title>
        <authorList>
            <consortium name="The Broad Institute Genome Sequencing Platform"/>
            <person name="Russ C."/>
            <person name="Cuomo C."/>
            <person name="Young S.K."/>
            <person name="Zeng Q."/>
            <person name="Gargeya S."/>
            <person name="Alvarado L."/>
            <person name="Berlin A."/>
            <person name="Chapman S.B."/>
            <person name="Chen Z."/>
            <person name="Freedman E."/>
            <person name="Gellesch M."/>
            <person name="Goldberg J."/>
            <person name="Griggs A."/>
            <person name="Gujja S."/>
            <person name="Heilman E."/>
            <person name="Heiman D."/>
            <person name="Howarth C."/>
            <person name="Mehta T."/>
            <person name="Neiman D."/>
            <person name="Pearson M."/>
            <person name="Roberts A."/>
            <person name="Saif S."/>
            <person name="Shea T."/>
            <person name="Shenoy N."/>
            <person name="Sisk P."/>
            <person name="Stolte C."/>
            <person name="Sykes S."/>
            <person name="White J."/>
            <person name="Yandava C."/>
            <person name="Burger G."/>
            <person name="Gray M.W."/>
            <person name="Holland P.W.H."/>
            <person name="King N."/>
            <person name="Lang F.B.F."/>
            <person name="Roger A.J."/>
            <person name="Ruiz-Trillo I."/>
            <person name="Haas B."/>
            <person name="Nusbaum C."/>
            <person name="Birren B."/>
        </authorList>
    </citation>
    <scope>NUCLEOTIDE SEQUENCE [LARGE SCALE GENOMIC DNA]</scope>
    <source>
        <strain evidence="1 2">JP610</strain>
    </source>
</reference>
<dbReference type="EMBL" id="KQ245885">
    <property type="protein sequence ID" value="KNC73238.1"/>
    <property type="molecule type" value="Genomic_DNA"/>
</dbReference>
<protein>
    <submittedName>
        <fullName evidence="1">Uncharacterized protein</fullName>
    </submittedName>
</protein>
<accession>A0A0L0FAW6</accession>